<dbReference type="SUPFAM" id="SSF53474">
    <property type="entry name" value="alpha/beta-Hydrolases"/>
    <property type="match status" value="1"/>
</dbReference>
<dbReference type="EMBL" id="CP040852">
    <property type="protein sequence ID" value="QIA90678.1"/>
    <property type="molecule type" value="Genomic_DNA"/>
</dbReference>
<gene>
    <name evidence="2" type="ORF">CPQ89_09210</name>
    <name evidence="1" type="ORF">CPS94_02260</name>
    <name evidence="4" type="ORF">D6C19_07520</name>
    <name evidence="5" type="ORF">E5340_06310</name>
    <name evidence="3" type="ORF">FEE40_11225</name>
</gene>
<dbReference type="InterPro" id="IPR000801">
    <property type="entry name" value="Esterase-like"/>
</dbReference>
<protein>
    <submittedName>
        <fullName evidence="5">Alpha/beta hydrolase</fullName>
    </submittedName>
    <submittedName>
        <fullName evidence="1">Esterase</fullName>
    </submittedName>
</protein>
<evidence type="ECO:0000313" key="10">
    <source>
        <dbReference type="Proteomes" id="UP000463931"/>
    </source>
</evidence>
<dbReference type="AlphaFoldDB" id="A0A2Z4W016"/>
<reference evidence="5 9" key="4">
    <citation type="submission" date="2019-04" db="EMBL/GenBank/DDBJ databases">
        <title>Microbes associate with the intestines of laboratory mice.</title>
        <authorList>
            <person name="Navarre W."/>
            <person name="Wong E."/>
            <person name="Huang K."/>
            <person name="Tropini C."/>
            <person name="Ng K."/>
            <person name="Yu B."/>
        </authorList>
    </citation>
    <scope>NUCLEOTIDE SEQUENCE [LARGE SCALE GENOMIC DNA]</scope>
    <source>
        <strain evidence="5 9">NM26_J9</strain>
    </source>
</reference>
<proteinExistence type="predicted"/>
<name>A0A2Z4W016_9LACO</name>
<evidence type="ECO:0000313" key="7">
    <source>
        <dbReference type="Proteomes" id="UP000250153"/>
    </source>
</evidence>
<dbReference type="Proteomes" id="UP000250143">
    <property type="component" value="Chromosome"/>
</dbReference>
<dbReference type="OrthoDB" id="9784036at2"/>
<reference evidence="4 8" key="2">
    <citation type="submission" date="2018-09" db="EMBL/GenBank/DDBJ databases">
        <title>Murine metabolic-syndrome-specific gut microbial biobank.</title>
        <authorList>
            <person name="Liu C."/>
        </authorList>
    </citation>
    <scope>NUCLEOTIDE SEQUENCE [LARGE SCALE GENOMIC DNA]</scope>
    <source>
        <strain evidence="4 8">C-30</strain>
    </source>
</reference>
<evidence type="ECO:0000313" key="8">
    <source>
        <dbReference type="Proteomes" id="UP000289316"/>
    </source>
</evidence>
<dbReference type="GeneID" id="48465946"/>
<dbReference type="Proteomes" id="UP000250153">
    <property type="component" value="Chromosome"/>
</dbReference>
<dbReference type="Proteomes" id="UP000289316">
    <property type="component" value="Unassembled WGS sequence"/>
</dbReference>
<dbReference type="STRING" id="1622.GCA_001953785_00552"/>
<evidence type="ECO:0000313" key="5">
    <source>
        <dbReference type="EMBL" id="TGY55144.1"/>
    </source>
</evidence>
<dbReference type="PANTHER" id="PTHR48098:SF6">
    <property type="entry name" value="FERRI-BACILLIBACTIN ESTERASE BESA"/>
    <property type="match status" value="1"/>
</dbReference>
<reference evidence="6 7" key="1">
    <citation type="submission" date="2017-09" db="EMBL/GenBank/DDBJ databases">
        <title>Predominant Lactobacillus spp. isolated from feces of mice subjected to short-term calorie restriction.</title>
        <authorList>
            <person name="Zhang C."/>
            <person name="Zhao L."/>
            <person name="Pan F."/>
        </authorList>
    </citation>
    <scope>NUCLEOTIDE SEQUENCE [LARGE SCALE GENOMIC DNA]</scope>
    <source>
        <strain evidence="2 6">CR141</strain>
        <strain evidence="1 7">CR147</strain>
    </source>
</reference>
<organism evidence="5 9">
    <name type="scientific">Ligilactobacillus murinus</name>
    <dbReference type="NCBI Taxonomy" id="1622"/>
    <lineage>
        <taxon>Bacteria</taxon>
        <taxon>Bacillati</taxon>
        <taxon>Bacillota</taxon>
        <taxon>Bacilli</taxon>
        <taxon>Lactobacillales</taxon>
        <taxon>Lactobacillaceae</taxon>
        <taxon>Ligilactobacillus</taxon>
    </lineage>
</organism>
<dbReference type="Proteomes" id="UP000306855">
    <property type="component" value="Unassembled WGS sequence"/>
</dbReference>
<evidence type="ECO:0000313" key="9">
    <source>
        <dbReference type="Proteomes" id="UP000306855"/>
    </source>
</evidence>
<dbReference type="Pfam" id="PF00756">
    <property type="entry name" value="Esterase"/>
    <property type="match status" value="1"/>
</dbReference>
<dbReference type="KEGG" id="lmur:CPS94_02260"/>
<dbReference type="RefSeq" id="WP_004048104.1">
    <property type="nucleotide sequence ID" value="NZ_AP025728.1"/>
</dbReference>
<reference evidence="3 10" key="3">
    <citation type="journal article" date="2019" name="Nat. Med.">
        <title>Preventing dysbiosis of the neonatal mouse intestinal microbiome protects against late-onset sepsis.</title>
        <authorList>
            <person name="Singer J.R."/>
            <person name="Blosser E.G."/>
            <person name="Zindl C.L."/>
            <person name="Silberger D.J."/>
            <person name="Conlan S."/>
            <person name="Laufer V.A."/>
            <person name="DiToro D."/>
            <person name="Deming C."/>
            <person name="Kumar R."/>
            <person name="Morrow C.D."/>
            <person name="Segre J.A."/>
            <person name="Gray M.J."/>
            <person name="Randolph D.A."/>
            <person name="Weaver C.T."/>
        </authorList>
    </citation>
    <scope>NUCLEOTIDE SEQUENCE [LARGE SCALE GENOMIC DNA]</scope>
    <source>
        <strain evidence="3 10">V10</strain>
    </source>
</reference>
<dbReference type="Gene3D" id="3.40.50.1820">
    <property type="entry name" value="alpha/beta hydrolase"/>
    <property type="match status" value="1"/>
</dbReference>
<evidence type="ECO:0000313" key="2">
    <source>
        <dbReference type="EMBL" id="AWZ41186.1"/>
    </source>
</evidence>
<keyword evidence="6" id="KW-1185">Reference proteome</keyword>
<keyword evidence="5" id="KW-0378">Hydrolase</keyword>
<evidence type="ECO:0000313" key="1">
    <source>
        <dbReference type="EMBL" id="AWZ37824.1"/>
    </source>
</evidence>
<sequence>MPQNSYYLELRTHYLFVPYFSNERRIRVLLPRDYFKNERHYPVLYMHDGQNVFYSREAFAGYSWKVIPLIKQHLELPQMIIVGIDNSAEHRLDEYSPWKTEFQTSDGTGYFGGLGRAYVDWLVDTVKPFIDKKYRTLPQRETTLLAGSSMGGYITAYAGSLYPEIFGNLGVFSSAAWLNQVKFTQFIASHPLLPDNKIYIQTGASENDAGDDEVLAPEKQAQAYIDESLRYYQTLLRTGHPMDNISLNIFAAESHSEFYWAKHFPEFLNFVFNE</sequence>
<dbReference type="EMBL" id="SRYK01000026">
    <property type="protein sequence ID" value="TGY55144.1"/>
    <property type="molecule type" value="Genomic_DNA"/>
</dbReference>
<dbReference type="GO" id="GO:0016787">
    <property type="term" value="F:hydrolase activity"/>
    <property type="evidence" value="ECO:0007669"/>
    <property type="project" value="UniProtKB-KW"/>
</dbReference>
<dbReference type="EMBL" id="CP023565">
    <property type="protein sequence ID" value="AWZ37824.1"/>
    <property type="molecule type" value="Genomic_DNA"/>
</dbReference>
<accession>A0A2Z4W016</accession>
<dbReference type="InterPro" id="IPR029058">
    <property type="entry name" value="AB_hydrolase_fold"/>
</dbReference>
<dbReference type="EMBL" id="CP023566">
    <property type="protein sequence ID" value="AWZ41186.1"/>
    <property type="molecule type" value="Genomic_DNA"/>
</dbReference>
<dbReference type="InterPro" id="IPR050583">
    <property type="entry name" value="Mycobacterial_A85_antigen"/>
</dbReference>
<evidence type="ECO:0000313" key="4">
    <source>
        <dbReference type="EMBL" id="RXV70738.1"/>
    </source>
</evidence>
<evidence type="ECO:0000313" key="6">
    <source>
        <dbReference type="Proteomes" id="UP000250143"/>
    </source>
</evidence>
<evidence type="ECO:0000313" key="3">
    <source>
        <dbReference type="EMBL" id="QIA90678.1"/>
    </source>
</evidence>
<dbReference type="Proteomes" id="UP000463931">
    <property type="component" value="Chromosome"/>
</dbReference>
<dbReference type="PANTHER" id="PTHR48098">
    <property type="entry name" value="ENTEROCHELIN ESTERASE-RELATED"/>
    <property type="match status" value="1"/>
</dbReference>
<dbReference type="EMBL" id="QZFR01000053">
    <property type="protein sequence ID" value="RXV70738.1"/>
    <property type="molecule type" value="Genomic_DNA"/>
</dbReference>